<sequence length="372" mass="42582">MEDLSCVWGEIVSGMSIKAANNSIWSGIQRLVFGAAVYFIWQERNFRIFQNRFRTDETVFRIIVDTVRHKLLGLKIKRSLDSEKAAIVWKFPLKSIHGENSCNQNNDRNMDQNGACLLMTCRFSVHYFSWCFWFCLGTGIWKCNQVFDRGECNLVKLLCTTEARIASCAGHRIMVLGCGWLCTTGTDSTFCAGNLYWFLRSRMSLMSIEAEFVTGTRLCLILFIISRFAGNFLFGFGDILRFGHLLLWIKLLRRMLLQYGLLVILLIYYYECILPEAPDSTTTTQSVIQLDVLMLAHNPGGKERIEKEFEALTKGAGFKGVHTAACAFNTWVMEFTNTFPFKINDGSFLVPASNQTQYLIKHFLRSITSYND</sequence>
<dbReference type="STRING" id="35608.A0A2U1PA95"/>
<evidence type="ECO:0000259" key="2">
    <source>
        <dbReference type="Pfam" id="PF00891"/>
    </source>
</evidence>
<dbReference type="OrthoDB" id="1606438at2759"/>
<reference evidence="3 4" key="1">
    <citation type="journal article" date="2018" name="Mol. Plant">
        <title>The genome of Artemisia annua provides insight into the evolution of Asteraceae family and artemisinin biosynthesis.</title>
        <authorList>
            <person name="Shen Q."/>
            <person name="Zhang L."/>
            <person name="Liao Z."/>
            <person name="Wang S."/>
            <person name="Yan T."/>
            <person name="Shi P."/>
            <person name="Liu M."/>
            <person name="Fu X."/>
            <person name="Pan Q."/>
            <person name="Wang Y."/>
            <person name="Lv Z."/>
            <person name="Lu X."/>
            <person name="Zhang F."/>
            <person name="Jiang W."/>
            <person name="Ma Y."/>
            <person name="Chen M."/>
            <person name="Hao X."/>
            <person name="Li L."/>
            <person name="Tang Y."/>
            <person name="Lv G."/>
            <person name="Zhou Y."/>
            <person name="Sun X."/>
            <person name="Brodelius P.E."/>
            <person name="Rose J.K.C."/>
            <person name="Tang K."/>
        </authorList>
    </citation>
    <scope>NUCLEOTIDE SEQUENCE [LARGE SCALE GENOMIC DNA]</scope>
    <source>
        <strain evidence="4">cv. Huhao1</strain>
        <tissue evidence="3">Leaf</tissue>
    </source>
</reference>
<keyword evidence="1" id="KW-0812">Transmembrane</keyword>
<keyword evidence="3" id="KW-0808">Transferase</keyword>
<keyword evidence="1" id="KW-0472">Membrane</keyword>
<organism evidence="3 4">
    <name type="scientific">Artemisia annua</name>
    <name type="common">Sweet wormwood</name>
    <dbReference type="NCBI Taxonomy" id="35608"/>
    <lineage>
        <taxon>Eukaryota</taxon>
        <taxon>Viridiplantae</taxon>
        <taxon>Streptophyta</taxon>
        <taxon>Embryophyta</taxon>
        <taxon>Tracheophyta</taxon>
        <taxon>Spermatophyta</taxon>
        <taxon>Magnoliopsida</taxon>
        <taxon>eudicotyledons</taxon>
        <taxon>Gunneridae</taxon>
        <taxon>Pentapetalae</taxon>
        <taxon>asterids</taxon>
        <taxon>campanulids</taxon>
        <taxon>Asterales</taxon>
        <taxon>Asteraceae</taxon>
        <taxon>Asteroideae</taxon>
        <taxon>Anthemideae</taxon>
        <taxon>Artemisiinae</taxon>
        <taxon>Artemisia</taxon>
    </lineage>
</organism>
<dbReference type="GO" id="GO:0032259">
    <property type="term" value="P:methylation"/>
    <property type="evidence" value="ECO:0007669"/>
    <property type="project" value="UniProtKB-KW"/>
</dbReference>
<evidence type="ECO:0000313" key="3">
    <source>
        <dbReference type="EMBL" id="PWA82683.1"/>
    </source>
</evidence>
<dbReference type="AlphaFoldDB" id="A0A2U1PA95"/>
<feature type="transmembrane region" description="Helical" evidence="1">
    <location>
        <begin position="218"/>
        <end position="239"/>
    </location>
</feature>
<dbReference type="Gene3D" id="3.40.50.150">
    <property type="entry name" value="Vaccinia Virus protein VP39"/>
    <property type="match status" value="1"/>
</dbReference>
<feature type="transmembrane region" description="Helical" evidence="1">
    <location>
        <begin position="173"/>
        <end position="198"/>
    </location>
</feature>
<protein>
    <submittedName>
        <fullName evidence="3">Caffeate O-methyltransferase (COMT) family</fullName>
    </submittedName>
</protein>
<name>A0A2U1PA95_ARTAN</name>
<dbReference type="SUPFAM" id="SSF53335">
    <property type="entry name" value="S-adenosyl-L-methionine-dependent methyltransferases"/>
    <property type="match status" value="1"/>
</dbReference>
<keyword evidence="4" id="KW-1185">Reference proteome</keyword>
<comment type="caution">
    <text evidence="3">The sequence shown here is derived from an EMBL/GenBank/DDBJ whole genome shotgun (WGS) entry which is preliminary data.</text>
</comment>
<evidence type="ECO:0000313" key="4">
    <source>
        <dbReference type="Proteomes" id="UP000245207"/>
    </source>
</evidence>
<gene>
    <name evidence="3" type="ORF">CTI12_AA045990</name>
</gene>
<accession>A0A2U1PA95</accession>
<keyword evidence="1" id="KW-1133">Transmembrane helix</keyword>
<dbReference type="GO" id="GO:0008171">
    <property type="term" value="F:O-methyltransferase activity"/>
    <property type="evidence" value="ECO:0007669"/>
    <property type="project" value="InterPro"/>
</dbReference>
<evidence type="ECO:0000256" key="1">
    <source>
        <dbReference type="SAM" id="Phobius"/>
    </source>
</evidence>
<dbReference type="InterPro" id="IPR029063">
    <property type="entry name" value="SAM-dependent_MTases_sf"/>
</dbReference>
<dbReference type="Pfam" id="PF00891">
    <property type="entry name" value="Methyltransf_2"/>
    <property type="match status" value="1"/>
</dbReference>
<dbReference type="Proteomes" id="UP000245207">
    <property type="component" value="Unassembled WGS sequence"/>
</dbReference>
<proteinExistence type="predicted"/>
<keyword evidence="3" id="KW-0489">Methyltransferase</keyword>
<feature type="transmembrane region" description="Helical" evidence="1">
    <location>
        <begin position="251"/>
        <end position="270"/>
    </location>
</feature>
<dbReference type="InterPro" id="IPR001077">
    <property type="entry name" value="COMT_C"/>
</dbReference>
<dbReference type="EMBL" id="PKPP01001442">
    <property type="protein sequence ID" value="PWA82683.1"/>
    <property type="molecule type" value="Genomic_DNA"/>
</dbReference>
<feature type="domain" description="O-methyltransferase C-terminal" evidence="2">
    <location>
        <begin position="270"/>
        <end position="319"/>
    </location>
</feature>